<sequence length="188" mass="21919">MVVGGMTQYLAKVQGMPKDVEERIEKRIRRFLWAEKTNVTVNKETIYAPKDMGGRNLLDIVARNEAVSITWLKAYLTFGKDRPLWAYVTDEILSIKALGSAKHVEETLRTCPYLQTWRPKLSDLSEDLARMIKVGDKYHLEMESLAIARETQREMPIWYHNKSSAKKKLFNRGPEIKCLRRNHQVRLV</sequence>
<feature type="non-terminal residue" evidence="1">
    <location>
        <position position="188"/>
    </location>
</feature>
<dbReference type="AlphaFoldDB" id="A0AAD6WSV5"/>
<comment type="caution">
    <text evidence="1">The sequence shown here is derived from an EMBL/GenBank/DDBJ whole genome shotgun (WGS) entry which is preliminary data.</text>
</comment>
<dbReference type="EMBL" id="JARJCM010000286">
    <property type="protein sequence ID" value="KAJ7019704.1"/>
    <property type="molecule type" value="Genomic_DNA"/>
</dbReference>
<proteinExistence type="predicted"/>
<organism evidence="1 2">
    <name type="scientific">Mycena alexandri</name>
    <dbReference type="NCBI Taxonomy" id="1745969"/>
    <lineage>
        <taxon>Eukaryota</taxon>
        <taxon>Fungi</taxon>
        <taxon>Dikarya</taxon>
        <taxon>Basidiomycota</taxon>
        <taxon>Agaricomycotina</taxon>
        <taxon>Agaricomycetes</taxon>
        <taxon>Agaricomycetidae</taxon>
        <taxon>Agaricales</taxon>
        <taxon>Marasmiineae</taxon>
        <taxon>Mycenaceae</taxon>
        <taxon>Mycena</taxon>
    </lineage>
</organism>
<protein>
    <submittedName>
        <fullName evidence="1">Uncharacterized protein</fullName>
    </submittedName>
</protein>
<accession>A0AAD6WSV5</accession>
<evidence type="ECO:0000313" key="1">
    <source>
        <dbReference type="EMBL" id="KAJ7019704.1"/>
    </source>
</evidence>
<evidence type="ECO:0000313" key="2">
    <source>
        <dbReference type="Proteomes" id="UP001218188"/>
    </source>
</evidence>
<name>A0AAD6WSV5_9AGAR</name>
<reference evidence="1" key="1">
    <citation type="submission" date="2023-03" db="EMBL/GenBank/DDBJ databases">
        <title>Massive genome expansion in bonnet fungi (Mycena s.s.) driven by repeated elements and novel gene families across ecological guilds.</title>
        <authorList>
            <consortium name="Lawrence Berkeley National Laboratory"/>
            <person name="Harder C.B."/>
            <person name="Miyauchi S."/>
            <person name="Viragh M."/>
            <person name="Kuo A."/>
            <person name="Thoen E."/>
            <person name="Andreopoulos B."/>
            <person name="Lu D."/>
            <person name="Skrede I."/>
            <person name="Drula E."/>
            <person name="Henrissat B."/>
            <person name="Morin E."/>
            <person name="Kohler A."/>
            <person name="Barry K."/>
            <person name="LaButti K."/>
            <person name="Morin E."/>
            <person name="Salamov A."/>
            <person name="Lipzen A."/>
            <person name="Mereny Z."/>
            <person name="Hegedus B."/>
            <person name="Baldrian P."/>
            <person name="Stursova M."/>
            <person name="Weitz H."/>
            <person name="Taylor A."/>
            <person name="Grigoriev I.V."/>
            <person name="Nagy L.G."/>
            <person name="Martin F."/>
            <person name="Kauserud H."/>
        </authorList>
    </citation>
    <scope>NUCLEOTIDE SEQUENCE</scope>
    <source>
        <strain evidence="1">CBHHK200</strain>
    </source>
</reference>
<keyword evidence="2" id="KW-1185">Reference proteome</keyword>
<gene>
    <name evidence="1" type="ORF">C8F04DRAFT_975377</name>
</gene>
<dbReference type="Proteomes" id="UP001218188">
    <property type="component" value="Unassembled WGS sequence"/>
</dbReference>